<dbReference type="Gene3D" id="1.10.287.470">
    <property type="entry name" value="Helix hairpin bin"/>
    <property type="match status" value="1"/>
</dbReference>
<name>A0ABQ5Q778_9BACT</name>
<sequence>MNRRTRWILAVAGVMTAALTAWAAFGRSPGADAAYTVETVRRQDLKDSVTVNGEIQARTRVNVGTSVNGEIKQIHVADGQWVKAGDLLVTLDQERLRQDQVRAELSLDAARQDLGNAKATRDKQARTLQRRSELFAQGIVSSEDFQQEKLNLQNAETQLQRARVAVQQAEAAVAQARDMLSKTVLRAPMSGQVTGLRAEKGETAIAGQTNVAGAVLMVISDVSEMMAELKVGELDVVKVRVGQPAEVSVDALPGRIFTGKVVTVASGTDRPANTSFGGGLQEVQSYKVRIQLDGSPVELQALRPGMSARIAILTAERKAVLAVPLAAIQERESKSAGLGLMTLSRSVVFVARNGKAEERVLGTGLSTRRAVEVLQGLQEGDQVITGPTKLLSALANGKAITVKPEAGSGARP</sequence>
<feature type="signal peptide" evidence="3">
    <location>
        <begin position="1"/>
        <end position="23"/>
    </location>
</feature>
<feature type="domain" description="Multidrug resistance protein MdtA-like barrel-sandwich hybrid" evidence="4">
    <location>
        <begin position="61"/>
        <end position="211"/>
    </location>
</feature>
<dbReference type="Gene3D" id="2.40.420.20">
    <property type="match status" value="1"/>
</dbReference>
<dbReference type="InterPro" id="IPR006143">
    <property type="entry name" value="RND_pump_MFP"/>
</dbReference>
<organism evidence="6 7">
    <name type="scientific">Geothrix rubra</name>
    <dbReference type="NCBI Taxonomy" id="2927977"/>
    <lineage>
        <taxon>Bacteria</taxon>
        <taxon>Pseudomonadati</taxon>
        <taxon>Acidobacteriota</taxon>
        <taxon>Holophagae</taxon>
        <taxon>Holophagales</taxon>
        <taxon>Holophagaceae</taxon>
        <taxon>Geothrix</taxon>
    </lineage>
</organism>
<dbReference type="InterPro" id="IPR058625">
    <property type="entry name" value="MdtA-like_BSH"/>
</dbReference>
<evidence type="ECO:0000256" key="2">
    <source>
        <dbReference type="SAM" id="Coils"/>
    </source>
</evidence>
<dbReference type="EMBL" id="BSDD01000003">
    <property type="protein sequence ID" value="GLH70473.1"/>
    <property type="molecule type" value="Genomic_DNA"/>
</dbReference>
<evidence type="ECO:0000256" key="3">
    <source>
        <dbReference type="SAM" id="SignalP"/>
    </source>
</evidence>
<evidence type="ECO:0000313" key="7">
    <source>
        <dbReference type="Proteomes" id="UP001165089"/>
    </source>
</evidence>
<keyword evidence="2" id="KW-0175">Coiled coil</keyword>
<evidence type="ECO:0000256" key="1">
    <source>
        <dbReference type="ARBA" id="ARBA00009477"/>
    </source>
</evidence>
<dbReference type="Proteomes" id="UP001165089">
    <property type="component" value="Unassembled WGS sequence"/>
</dbReference>
<evidence type="ECO:0000259" key="4">
    <source>
        <dbReference type="Pfam" id="PF25917"/>
    </source>
</evidence>
<dbReference type="Gene3D" id="2.40.30.170">
    <property type="match status" value="1"/>
</dbReference>
<accession>A0ABQ5Q778</accession>
<protein>
    <submittedName>
        <fullName evidence="6">Hemolysin secretion protein D</fullName>
    </submittedName>
</protein>
<dbReference type="PANTHER" id="PTHR30469:SF33">
    <property type="entry name" value="SLR1207 PROTEIN"/>
    <property type="match status" value="1"/>
</dbReference>
<dbReference type="PANTHER" id="PTHR30469">
    <property type="entry name" value="MULTIDRUG RESISTANCE PROTEIN MDTA"/>
    <property type="match status" value="1"/>
</dbReference>
<proteinExistence type="inferred from homology"/>
<dbReference type="RefSeq" id="WP_285725271.1">
    <property type="nucleotide sequence ID" value="NZ_BSDD01000003.1"/>
</dbReference>
<dbReference type="Pfam" id="PF25917">
    <property type="entry name" value="BSH_RND"/>
    <property type="match status" value="1"/>
</dbReference>
<reference evidence="6 7" key="1">
    <citation type="journal article" date="2023" name="Antonie Van Leeuwenhoek">
        <title>Mesoterricola silvestris gen. nov., sp. nov., Mesoterricola sediminis sp. nov., Geothrix oryzae sp. nov., Geothrix edaphica sp. nov., Geothrix rubra sp. nov., and Geothrix limicola sp. nov., six novel members of Acidobacteriota isolated from soils.</title>
        <authorList>
            <person name="Itoh H."/>
            <person name="Sugisawa Y."/>
            <person name="Mise K."/>
            <person name="Xu Z."/>
            <person name="Kuniyasu M."/>
            <person name="Ushijima N."/>
            <person name="Kawano K."/>
            <person name="Kobayashi E."/>
            <person name="Shiratori Y."/>
            <person name="Masuda Y."/>
            <person name="Senoo K."/>
        </authorList>
    </citation>
    <scope>NUCLEOTIDE SEQUENCE [LARGE SCALE GENOMIC DNA]</scope>
    <source>
        <strain evidence="6 7">Red803</strain>
    </source>
</reference>
<comment type="similarity">
    <text evidence="1">Belongs to the membrane fusion protein (MFP) (TC 8.A.1) family.</text>
</comment>
<dbReference type="InterPro" id="IPR058636">
    <property type="entry name" value="Beta-barrel_YknX"/>
</dbReference>
<dbReference type="Gene3D" id="2.40.50.100">
    <property type="match status" value="1"/>
</dbReference>
<evidence type="ECO:0000259" key="5">
    <source>
        <dbReference type="Pfam" id="PF25990"/>
    </source>
</evidence>
<feature type="coiled-coil region" evidence="2">
    <location>
        <begin position="145"/>
        <end position="179"/>
    </location>
</feature>
<keyword evidence="3" id="KW-0732">Signal</keyword>
<dbReference type="Pfam" id="PF25990">
    <property type="entry name" value="Beta-barrel_YknX"/>
    <property type="match status" value="1"/>
</dbReference>
<feature type="chain" id="PRO_5045984489" evidence="3">
    <location>
        <begin position="24"/>
        <end position="412"/>
    </location>
</feature>
<keyword evidence="7" id="KW-1185">Reference proteome</keyword>
<dbReference type="SUPFAM" id="SSF111369">
    <property type="entry name" value="HlyD-like secretion proteins"/>
    <property type="match status" value="1"/>
</dbReference>
<comment type="caution">
    <text evidence="6">The sequence shown here is derived from an EMBL/GenBank/DDBJ whole genome shotgun (WGS) entry which is preliminary data.</text>
</comment>
<evidence type="ECO:0000313" key="6">
    <source>
        <dbReference type="EMBL" id="GLH70473.1"/>
    </source>
</evidence>
<dbReference type="NCBIfam" id="TIGR01730">
    <property type="entry name" value="RND_mfp"/>
    <property type="match status" value="1"/>
</dbReference>
<feature type="domain" description="YknX-like beta-barrel" evidence="5">
    <location>
        <begin position="227"/>
        <end position="312"/>
    </location>
</feature>
<gene>
    <name evidence="6" type="ORF">GETHPA_20060</name>
</gene>